<feature type="transmembrane region" description="Helical" evidence="1">
    <location>
        <begin position="318"/>
        <end position="339"/>
    </location>
</feature>
<feature type="transmembrane region" description="Helical" evidence="1">
    <location>
        <begin position="407"/>
        <end position="431"/>
    </location>
</feature>
<feature type="transmembrane region" description="Helical" evidence="1">
    <location>
        <begin position="443"/>
        <end position="467"/>
    </location>
</feature>
<dbReference type="InterPro" id="IPR003474">
    <property type="entry name" value="Glcn_transporter"/>
</dbReference>
<gene>
    <name evidence="2" type="primary">gntT</name>
    <name evidence="2" type="ordered locus">MS1977</name>
</gene>
<dbReference type="AlphaFoldDB" id="Q65R26"/>
<dbReference type="Pfam" id="PF02447">
    <property type="entry name" value="GntP_permease"/>
    <property type="match status" value="1"/>
</dbReference>
<feature type="transmembrane region" description="Helical" evidence="1">
    <location>
        <begin position="158"/>
        <end position="176"/>
    </location>
</feature>
<dbReference type="HOGENOM" id="CLU_027949_0_2_6"/>
<keyword evidence="1" id="KW-0472">Membrane</keyword>
<dbReference type="PIRSF" id="PIRSF002746">
    <property type="entry name" value="Gluconate_transporter"/>
    <property type="match status" value="1"/>
</dbReference>
<dbReference type="KEGG" id="msu:MS1977"/>
<dbReference type="Proteomes" id="UP000000607">
    <property type="component" value="Chromosome"/>
</dbReference>
<dbReference type="EMBL" id="AE016827">
    <property type="protein sequence ID" value="AAU38584.1"/>
    <property type="molecule type" value="Genomic_DNA"/>
</dbReference>
<keyword evidence="1" id="KW-1133">Transmembrane helix</keyword>
<keyword evidence="3" id="KW-1185">Reference proteome</keyword>
<name>Q65R26_MANSM</name>
<dbReference type="GO" id="GO:0005886">
    <property type="term" value="C:plasma membrane"/>
    <property type="evidence" value="ECO:0007669"/>
    <property type="project" value="TreeGrafter"/>
</dbReference>
<evidence type="ECO:0000313" key="2">
    <source>
        <dbReference type="EMBL" id="AAU38584.1"/>
    </source>
</evidence>
<protein>
    <submittedName>
        <fullName evidence="2">GntT protein</fullName>
    </submittedName>
</protein>
<proteinExistence type="predicted"/>
<dbReference type="PANTHER" id="PTHR30354:SF25">
    <property type="entry name" value="INNER MEMBRANE PERMEASE YGBN"/>
    <property type="match status" value="1"/>
</dbReference>
<feature type="transmembrane region" description="Helical" evidence="1">
    <location>
        <begin position="188"/>
        <end position="210"/>
    </location>
</feature>
<evidence type="ECO:0000256" key="1">
    <source>
        <dbReference type="SAM" id="Phobius"/>
    </source>
</evidence>
<feature type="transmembrane region" description="Helical" evidence="1">
    <location>
        <begin position="72"/>
        <end position="93"/>
    </location>
</feature>
<feature type="transmembrane region" description="Helical" evidence="1">
    <location>
        <begin position="21"/>
        <end position="40"/>
    </location>
</feature>
<feature type="transmembrane region" description="Helical" evidence="1">
    <location>
        <begin position="121"/>
        <end position="151"/>
    </location>
</feature>
<accession>Q65R26</accession>
<reference evidence="2 3" key="1">
    <citation type="journal article" date="2004" name="Nat. Biotechnol.">
        <title>The genome sequence of the capnophilic rumen bacterium Mannheimia succiniciproducens.</title>
        <authorList>
            <person name="Hong S.H."/>
            <person name="Kim J.S."/>
            <person name="Lee S.Y."/>
            <person name="In Y.H."/>
            <person name="Choi S.S."/>
            <person name="Rih J.-K."/>
            <person name="Kim C.H."/>
            <person name="Jeong H."/>
            <person name="Hur C.G."/>
            <person name="Kim J.J."/>
        </authorList>
    </citation>
    <scope>NUCLEOTIDE SEQUENCE [LARGE SCALE GENOMIC DNA]</scope>
    <source>
        <strain evidence="3">KCTC 0769BP / MBEL55E</strain>
    </source>
</reference>
<dbReference type="PANTHER" id="PTHR30354">
    <property type="entry name" value="GNT FAMILY GLUCONATE TRANSPORTER"/>
    <property type="match status" value="1"/>
</dbReference>
<dbReference type="GO" id="GO:0015128">
    <property type="term" value="F:gluconate transmembrane transporter activity"/>
    <property type="evidence" value="ECO:0007669"/>
    <property type="project" value="InterPro"/>
</dbReference>
<feature type="transmembrane region" description="Helical" evidence="1">
    <location>
        <begin position="381"/>
        <end position="401"/>
    </location>
</feature>
<feature type="transmembrane region" description="Helical" evidence="1">
    <location>
        <begin position="282"/>
        <end position="306"/>
    </location>
</feature>
<organism evidence="2 3">
    <name type="scientific">Mannheimia succiniciproducens (strain KCTC 0769BP / MBEL55E)</name>
    <dbReference type="NCBI Taxonomy" id="221988"/>
    <lineage>
        <taxon>Bacteria</taxon>
        <taxon>Pseudomonadati</taxon>
        <taxon>Pseudomonadota</taxon>
        <taxon>Gammaproteobacteria</taxon>
        <taxon>Pasteurellales</taxon>
        <taxon>Pasteurellaceae</taxon>
        <taxon>Basfia</taxon>
    </lineage>
</organism>
<evidence type="ECO:0000313" key="3">
    <source>
        <dbReference type="Proteomes" id="UP000000607"/>
    </source>
</evidence>
<dbReference type="eggNOG" id="COG2610">
    <property type="taxonomic scope" value="Bacteria"/>
</dbReference>
<dbReference type="NCBIfam" id="TIGR00791">
    <property type="entry name" value="gntP"/>
    <property type="match status" value="1"/>
</dbReference>
<feature type="transmembrane region" description="Helical" evidence="1">
    <location>
        <begin position="46"/>
        <end position="65"/>
    </location>
</feature>
<sequence length="468" mass="48992">MSLKIAAILLALLYQEYCMSNEMLILIGIVSVIALLLIMIKGKVHPFVALSLVSIAVALSSGIPMGKVVPTLISGMGGTLGSVALIVGLGAMLGKIIEKSNGADVLASWLLDKFGEKRAPFALAMTGFIFGIPVFVDVGFIVLIPIIFSVARRIGGNMLVYALPIGLSMLTVHVLMPPHPGVVAGAQVLNADIGLVLGLGFIAALPAVLIGQTFIPLFTKNNFVAIPASSDLLEYQKQVSKNVDGLPKFATVLAMIVFPLLLIMSGTVSATVLPKESIVREFFSMVGASPFALLLAVCVSSYILGIRRGWRKEQLEEILNSALAPIAGIILITGAGGMFGKVLNESGVGNALADVLSSTGLPILALSFILAAMLRAAQGSATVAVITTATILAPAVTSAGYSDIQTALVTAAIGAGSMTLSHVNDSLFWVWTKFFGITITQGLRTWSILSTIYGSLAFLIVTLMWMFA</sequence>
<dbReference type="STRING" id="221988.MS1977"/>
<feature type="transmembrane region" description="Helical" evidence="1">
    <location>
        <begin position="351"/>
        <end position="374"/>
    </location>
</feature>
<feature type="transmembrane region" description="Helical" evidence="1">
    <location>
        <begin position="249"/>
        <end position="270"/>
    </location>
</feature>
<keyword evidence="1" id="KW-0812">Transmembrane</keyword>